<dbReference type="PANTHER" id="PTHR33067:SF35">
    <property type="entry name" value="ASPARTIC PEPTIDASE DDI1-TYPE DOMAIN-CONTAINING PROTEIN"/>
    <property type="match status" value="1"/>
</dbReference>
<accession>A0ABQ4YFZ2</accession>
<feature type="compositionally biased region" description="Polar residues" evidence="1">
    <location>
        <begin position="86"/>
        <end position="98"/>
    </location>
</feature>
<sequence length="620" mass="70803">MLVQDRKKLREQYSQIFSTINKRETPKPEAPTFAITTRSGISTQDPPFPALPRPATDNFTEGETKREGPEGVEPNIIQEPAPQPSILYQPSKSSNLPFSSRLKKQKKDDEDEWLLLIFKQIHINMSFLEAMIHMPKGAKVLKDLLSHKEKLKKAASSVKLSEECSAIIQRSLPQKEGDPGSFTLPCLIGPLAVNNALADLGASINLMPHSLFRQLGISKLKPTKMSIQLADRSIKYPIGRPFLAMARAIIDVHEGKLSLRVRSKTVTFNIGKSMKSKHSRDDYLYCADHTAKLVQEQCVDIVDHDGEWTEEEEGDDPNKVFVVSFYPRTEPMKPLEWKALENQLKPSSAEPPKLELKELPKHLELLEVLRNHKGAITWSIVDIRGFDSSLCTHKILMEDEFKPSVQLQRRVNPNIKEVVPKKGGMTVVKNENDELILQRTITRWRMLERLDGHEYYYFLDGFYGYLQILIAPEDQEKTTFTCPYGTFAYKRMSFGLCNAPTTFQRCMTTIFHELIEDSMEEFDIEISDKKGAESLAADHLSQLENPDLGKLTSTEIRDLFLKERLMAISNKNDEPWAIEMYDDEGSEFIVNKQRVKPYQKNVLDTNRDDDITLDDEGEVT</sequence>
<keyword evidence="3" id="KW-0239">DNA-directed DNA polymerase</keyword>
<protein>
    <submittedName>
        <fullName evidence="3">DNA-directed DNA polymerase</fullName>
    </submittedName>
</protein>
<dbReference type="InterPro" id="IPR043502">
    <property type="entry name" value="DNA/RNA_pol_sf"/>
</dbReference>
<dbReference type="CDD" id="cd01647">
    <property type="entry name" value="RT_LTR"/>
    <property type="match status" value="1"/>
</dbReference>
<feature type="domain" description="Reverse transcriptase" evidence="2">
    <location>
        <begin position="444"/>
        <end position="516"/>
    </location>
</feature>
<dbReference type="Gene3D" id="3.30.70.270">
    <property type="match status" value="1"/>
</dbReference>
<dbReference type="Gene3D" id="2.40.70.10">
    <property type="entry name" value="Acid Proteases"/>
    <property type="match status" value="1"/>
</dbReference>
<evidence type="ECO:0000259" key="2">
    <source>
        <dbReference type="Pfam" id="PF00078"/>
    </source>
</evidence>
<evidence type="ECO:0000256" key="1">
    <source>
        <dbReference type="SAM" id="MobiDB-lite"/>
    </source>
</evidence>
<dbReference type="GO" id="GO:0003887">
    <property type="term" value="F:DNA-directed DNA polymerase activity"/>
    <property type="evidence" value="ECO:0007669"/>
    <property type="project" value="UniProtKB-KW"/>
</dbReference>
<proteinExistence type="predicted"/>
<evidence type="ECO:0000313" key="3">
    <source>
        <dbReference type="EMBL" id="GJS76133.1"/>
    </source>
</evidence>
<dbReference type="InterPro" id="IPR043128">
    <property type="entry name" value="Rev_trsase/Diguanyl_cyclase"/>
</dbReference>
<gene>
    <name evidence="3" type="ORF">Tco_0726014</name>
</gene>
<dbReference type="CDD" id="cd00303">
    <property type="entry name" value="retropepsin_like"/>
    <property type="match status" value="1"/>
</dbReference>
<keyword evidence="4" id="KW-1185">Reference proteome</keyword>
<feature type="non-terminal residue" evidence="3">
    <location>
        <position position="620"/>
    </location>
</feature>
<feature type="region of interest" description="Disordered" evidence="1">
    <location>
        <begin position="37"/>
        <end position="103"/>
    </location>
</feature>
<dbReference type="InterPro" id="IPR021109">
    <property type="entry name" value="Peptidase_aspartic_dom_sf"/>
</dbReference>
<keyword evidence="3" id="KW-0548">Nucleotidyltransferase</keyword>
<dbReference type="Gene3D" id="3.10.10.10">
    <property type="entry name" value="HIV Type 1 Reverse Transcriptase, subunit A, domain 1"/>
    <property type="match status" value="1"/>
</dbReference>
<reference evidence="3" key="1">
    <citation type="journal article" date="2022" name="Int. J. Mol. Sci.">
        <title>Draft Genome of Tanacetum Coccineum: Genomic Comparison of Closely Related Tanacetum-Family Plants.</title>
        <authorList>
            <person name="Yamashiro T."/>
            <person name="Shiraishi A."/>
            <person name="Nakayama K."/>
            <person name="Satake H."/>
        </authorList>
    </citation>
    <scope>NUCLEOTIDE SEQUENCE</scope>
</reference>
<dbReference type="PANTHER" id="PTHR33067">
    <property type="entry name" value="RNA-DIRECTED DNA POLYMERASE-RELATED"/>
    <property type="match status" value="1"/>
</dbReference>
<name>A0ABQ4YFZ2_9ASTR</name>
<dbReference type="Pfam" id="PF00078">
    <property type="entry name" value="RVT_1"/>
    <property type="match status" value="1"/>
</dbReference>
<dbReference type="InterPro" id="IPR000477">
    <property type="entry name" value="RT_dom"/>
</dbReference>
<evidence type="ECO:0000313" key="4">
    <source>
        <dbReference type="Proteomes" id="UP001151760"/>
    </source>
</evidence>
<comment type="caution">
    <text evidence="3">The sequence shown here is derived from an EMBL/GenBank/DDBJ whole genome shotgun (WGS) entry which is preliminary data.</text>
</comment>
<dbReference type="Proteomes" id="UP001151760">
    <property type="component" value="Unassembled WGS sequence"/>
</dbReference>
<dbReference type="EMBL" id="BQNB010010353">
    <property type="protein sequence ID" value="GJS76133.1"/>
    <property type="molecule type" value="Genomic_DNA"/>
</dbReference>
<dbReference type="SUPFAM" id="SSF56672">
    <property type="entry name" value="DNA/RNA polymerases"/>
    <property type="match status" value="1"/>
</dbReference>
<reference evidence="3" key="2">
    <citation type="submission" date="2022-01" db="EMBL/GenBank/DDBJ databases">
        <authorList>
            <person name="Yamashiro T."/>
            <person name="Shiraishi A."/>
            <person name="Satake H."/>
            <person name="Nakayama K."/>
        </authorList>
    </citation>
    <scope>NUCLEOTIDE SEQUENCE</scope>
</reference>
<organism evidence="3 4">
    <name type="scientific">Tanacetum coccineum</name>
    <dbReference type="NCBI Taxonomy" id="301880"/>
    <lineage>
        <taxon>Eukaryota</taxon>
        <taxon>Viridiplantae</taxon>
        <taxon>Streptophyta</taxon>
        <taxon>Embryophyta</taxon>
        <taxon>Tracheophyta</taxon>
        <taxon>Spermatophyta</taxon>
        <taxon>Magnoliopsida</taxon>
        <taxon>eudicotyledons</taxon>
        <taxon>Gunneridae</taxon>
        <taxon>Pentapetalae</taxon>
        <taxon>asterids</taxon>
        <taxon>campanulids</taxon>
        <taxon>Asterales</taxon>
        <taxon>Asteraceae</taxon>
        <taxon>Asteroideae</taxon>
        <taxon>Anthemideae</taxon>
        <taxon>Anthemidinae</taxon>
        <taxon>Tanacetum</taxon>
    </lineage>
</organism>
<keyword evidence="3" id="KW-0808">Transferase</keyword>